<evidence type="ECO:0000313" key="2">
    <source>
        <dbReference type="EMBL" id="KAA1125886.1"/>
    </source>
</evidence>
<keyword evidence="3" id="KW-1185">Reference proteome</keyword>
<dbReference type="EMBL" id="VSWC01000170">
    <property type="protein sequence ID" value="KAA1071772.1"/>
    <property type="molecule type" value="Genomic_DNA"/>
</dbReference>
<comment type="caution">
    <text evidence="2">The sequence shown here is derived from an EMBL/GenBank/DDBJ whole genome shotgun (WGS) entry which is preliminary data.</text>
</comment>
<dbReference type="EMBL" id="VDEP01000174">
    <property type="protein sequence ID" value="KAA1125886.1"/>
    <property type="molecule type" value="Genomic_DNA"/>
</dbReference>
<name>A0A5B0RJ91_PUCGR</name>
<proteinExistence type="predicted"/>
<organism evidence="2 4">
    <name type="scientific">Puccinia graminis f. sp. tritici</name>
    <dbReference type="NCBI Taxonomy" id="56615"/>
    <lineage>
        <taxon>Eukaryota</taxon>
        <taxon>Fungi</taxon>
        <taxon>Dikarya</taxon>
        <taxon>Basidiomycota</taxon>
        <taxon>Pucciniomycotina</taxon>
        <taxon>Pucciniomycetes</taxon>
        <taxon>Pucciniales</taxon>
        <taxon>Pucciniaceae</taxon>
        <taxon>Puccinia</taxon>
    </lineage>
</organism>
<sequence length="141" mass="15398">MPEWKEAKLIGVQELVLKSEFDPRTRYGSISFLFALRSALFSDGEQRFGFGEFESISFHIHGSPGRTTRVPQFAVGRTLFDPAQDDDEIAGRTCTDNQPSTHLGTQLACSALGLPDGSGPVAPTDLHHAPLPVWRTTCGKP</sequence>
<evidence type="ECO:0000313" key="3">
    <source>
        <dbReference type="Proteomes" id="UP000324748"/>
    </source>
</evidence>
<dbReference type="Proteomes" id="UP000324748">
    <property type="component" value="Unassembled WGS sequence"/>
</dbReference>
<gene>
    <name evidence="1" type="ORF">PGT21_019016</name>
    <name evidence="2" type="ORF">PGTUg99_015218</name>
</gene>
<accession>A0A5B0RJ91</accession>
<dbReference type="AlphaFoldDB" id="A0A5B0RJ91"/>
<reference evidence="3 4" key="1">
    <citation type="submission" date="2019-05" db="EMBL/GenBank/DDBJ databases">
        <title>Emergence of the Ug99 lineage of the wheat stem rust pathogen through somatic hybridization.</title>
        <authorList>
            <person name="Li F."/>
            <person name="Upadhyaya N.M."/>
            <person name="Sperschneider J."/>
            <person name="Matny O."/>
            <person name="Nguyen-Phuc H."/>
            <person name="Mago R."/>
            <person name="Raley C."/>
            <person name="Miller M.E."/>
            <person name="Silverstein K.A.T."/>
            <person name="Henningsen E."/>
            <person name="Hirsch C.D."/>
            <person name="Visser B."/>
            <person name="Pretorius Z.A."/>
            <person name="Steffenson B.J."/>
            <person name="Schwessinger B."/>
            <person name="Dodds P.N."/>
            <person name="Figueroa M."/>
        </authorList>
    </citation>
    <scope>NUCLEOTIDE SEQUENCE [LARGE SCALE GENOMIC DNA]</scope>
    <source>
        <strain evidence="1">21-0</strain>
        <strain evidence="2 4">Ug99</strain>
    </source>
</reference>
<protein>
    <submittedName>
        <fullName evidence="2">Uncharacterized protein</fullName>
    </submittedName>
</protein>
<evidence type="ECO:0000313" key="4">
    <source>
        <dbReference type="Proteomes" id="UP000325313"/>
    </source>
</evidence>
<evidence type="ECO:0000313" key="1">
    <source>
        <dbReference type="EMBL" id="KAA1071772.1"/>
    </source>
</evidence>
<dbReference type="Proteomes" id="UP000325313">
    <property type="component" value="Unassembled WGS sequence"/>
</dbReference>